<feature type="compositionally biased region" description="Low complexity" evidence="6">
    <location>
        <begin position="359"/>
        <end position="368"/>
    </location>
</feature>
<evidence type="ECO:0000256" key="5">
    <source>
        <dbReference type="ARBA" id="ARBA00023242"/>
    </source>
</evidence>
<feature type="region of interest" description="Disordered" evidence="6">
    <location>
        <begin position="336"/>
        <end position="368"/>
    </location>
</feature>
<dbReference type="SUPFAM" id="SSF158639">
    <property type="entry name" value="ENT-like"/>
    <property type="match status" value="1"/>
</dbReference>
<feature type="domain" description="ENT" evidence="7">
    <location>
        <begin position="152"/>
        <end position="239"/>
    </location>
</feature>
<dbReference type="GO" id="GO:0003677">
    <property type="term" value="F:DNA binding"/>
    <property type="evidence" value="ECO:0007669"/>
    <property type="project" value="UniProtKB-KW"/>
</dbReference>
<evidence type="ECO:0000256" key="4">
    <source>
        <dbReference type="ARBA" id="ARBA00023163"/>
    </source>
</evidence>
<dbReference type="SUPFAM" id="SSF101936">
    <property type="entry name" value="DNA-binding pseudobarrel domain"/>
    <property type="match status" value="1"/>
</dbReference>
<sequence length="502" mass="54182">NLQGPSSLQGNRDDYDVPTRGVNPGVNSDVPTRGVNPGVNSDGGNLQGPSSLQGNRDDYDVPTRGVNPGVNSDVPTRGVNPGVNSDGGNLQGPSSLQGNRDDYDVPTRGVNPGVNSDVPTRGVNPGVNSDGGNQRFECSPASVQRIDVESWVLMSFHQLEQEAYSSVLRAFKAQADTISLEKESLMTELRKELRLSNEEQRELLGGVNNDNVIRRIREWRQSGGHQPGMLGAGQSDHDPMHSPSVSAALPSQSFAGSSPTFHPPSVTAANQPSSSVAKRGPMVEPKRKKHKSGQMDEPTLMGVDPNGGDDSVLLNVASHLCTYRMEGQLIHSPEALPVHTPQAPPLNAPQSVPPPQSGPQPQSGPLLPQPAIQVPLEIASIFDGAQFLRIISKRLLDSDVMAGKARFTMPKNQILQQDFLSGSEVEQLGMDRLRVDVRSVSGRSYMVDLKIYSSGKSEYPTKVLTGLGWRTLVDENSLKVGDTIELWKAWNANTILYIFKIC</sequence>
<dbReference type="PANTHER" id="PTHR33432:SF28">
    <property type="entry name" value="PROTEIN EMSY-LIKE 4"/>
    <property type="match status" value="1"/>
</dbReference>
<dbReference type="AlphaFoldDB" id="A0AAF0UKS4"/>
<comment type="subcellular location">
    <subcellularLocation>
        <location evidence="1">Nucleus</location>
    </subcellularLocation>
</comment>
<evidence type="ECO:0000256" key="2">
    <source>
        <dbReference type="ARBA" id="ARBA00023015"/>
    </source>
</evidence>
<feature type="region of interest" description="Disordered" evidence="6">
    <location>
        <begin position="1"/>
        <end position="135"/>
    </location>
</feature>
<protein>
    <recommendedName>
        <fullName evidence="7">ENT domain-containing protein</fullName>
    </recommendedName>
</protein>
<dbReference type="PANTHER" id="PTHR33432">
    <property type="entry name" value="PROTEIN EMSY-LIKE 4"/>
    <property type="match status" value="1"/>
</dbReference>
<dbReference type="InterPro" id="IPR005508">
    <property type="entry name" value="At2g31720-like"/>
</dbReference>
<dbReference type="Proteomes" id="UP001234989">
    <property type="component" value="Chromosome 9"/>
</dbReference>
<dbReference type="GO" id="GO:0005634">
    <property type="term" value="C:nucleus"/>
    <property type="evidence" value="ECO:0007669"/>
    <property type="project" value="UniProtKB-SubCell"/>
</dbReference>
<dbReference type="InterPro" id="IPR015300">
    <property type="entry name" value="DNA-bd_pseudobarrel_sf"/>
</dbReference>
<feature type="compositionally biased region" description="Pro residues" evidence="6">
    <location>
        <begin position="342"/>
        <end position="358"/>
    </location>
</feature>
<proteinExistence type="predicted"/>
<dbReference type="EMBL" id="CP133620">
    <property type="protein sequence ID" value="WMV48383.1"/>
    <property type="molecule type" value="Genomic_DNA"/>
</dbReference>
<feature type="compositionally biased region" description="Polar residues" evidence="6">
    <location>
        <begin position="267"/>
        <end position="276"/>
    </location>
</feature>
<dbReference type="Pfam" id="PF03754">
    <property type="entry name" value="At2g31720-like"/>
    <property type="match status" value="1"/>
</dbReference>
<dbReference type="CDD" id="cd10017">
    <property type="entry name" value="B3_DNA"/>
    <property type="match status" value="1"/>
</dbReference>
<dbReference type="PROSITE" id="PS51138">
    <property type="entry name" value="ENT"/>
    <property type="match status" value="1"/>
</dbReference>
<keyword evidence="5" id="KW-0539">Nucleus</keyword>
<feature type="compositionally biased region" description="Polar residues" evidence="6">
    <location>
        <begin position="82"/>
        <end position="98"/>
    </location>
</feature>
<dbReference type="InterPro" id="IPR003340">
    <property type="entry name" value="B3_DNA-bd"/>
</dbReference>
<dbReference type="SMART" id="SM01191">
    <property type="entry name" value="ENT"/>
    <property type="match status" value="1"/>
</dbReference>
<gene>
    <name evidence="8" type="ORF">MTR67_041768</name>
</gene>
<evidence type="ECO:0000256" key="6">
    <source>
        <dbReference type="SAM" id="MobiDB-lite"/>
    </source>
</evidence>
<feature type="region of interest" description="Disordered" evidence="6">
    <location>
        <begin position="222"/>
        <end position="307"/>
    </location>
</feature>
<keyword evidence="9" id="KW-1185">Reference proteome</keyword>
<feature type="compositionally biased region" description="Polar residues" evidence="6">
    <location>
        <begin position="243"/>
        <end position="260"/>
    </location>
</feature>
<dbReference type="Gene3D" id="2.40.330.10">
    <property type="entry name" value="DNA-binding pseudobarrel domain"/>
    <property type="match status" value="1"/>
</dbReference>
<reference evidence="8" key="1">
    <citation type="submission" date="2023-08" db="EMBL/GenBank/DDBJ databases">
        <title>A de novo genome assembly of Solanum verrucosum Schlechtendal, a Mexican diploid species geographically isolated from the other diploid A-genome species in potato relatives.</title>
        <authorList>
            <person name="Hosaka K."/>
        </authorList>
    </citation>
    <scope>NUCLEOTIDE SEQUENCE</scope>
    <source>
        <tissue evidence="8">Young leaves</tissue>
    </source>
</reference>
<dbReference type="GO" id="GO:0050832">
    <property type="term" value="P:defense response to fungus"/>
    <property type="evidence" value="ECO:0007669"/>
    <property type="project" value="InterPro"/>
</dbReference>
<dbReference type="Gene3D" id="1.10.1240.40">
    <property type="entry name" value="ENT domain"/>
    <property type="match status" value="1"/>
</dbReference>
<name>A0AAF0UKS4_SOLVR</name>
<evidence type="ECO:0000313" key="8">
    <source>
        <dbReference type="EMBL" id="WMV48383.1"/>
    </source>
</evidence>
<keyword evidence="2" id="KW-0805">Transcription regulation</keyword>
<accession>A0AAF0UKS4</accession>
<dbReference type="InterPro" id="IPR005491">
    <property type="entry name" value="ENT_dom"/>
</dbReference>
<evidence type="ECO:0000259" key="7">
    <source>
        <dbReference type="PROSITE" id="PS51138"/>
    </source>
</evidence>
<keyword evidence="4" id="KW-0804">Transcription</keyword>
<evidence type="ECO:0000313" key="9">
    <source>
        <dbReference type="Proteomes" id="UP001234989"/>
    </source>
</evidence>
<evidence type="ECO:0000256" key="3">
    <source>
        <dbReference type="ARBA" id="ARBA00023125"/>
    </source>
</evidence>
<dbReference type="Pfam" id="PF03735">
    <property type="entry name" value="ENT"/>
    <property type="match status" value="1"/>
</dbReference>
<keyword evidence="3" id="KW-0238">DNA-binding</keyword>
<organism evidence="8 9">
    <name type="scientific">Solanum verrucosum</name>
    <dbReference type="NCBI Taxonomy" id="315347"/>
    <lineage>
        <taxon>Eukaryota</taxon>
        <taxon>Viridiplantae</taxon>
        <taxon>Streptophyta</taxon>
        <taxon>Embryophyta</taxon>
        <taxon>Tracheophyta</taxon>
        <taxon>Spermatophyta</taxon>
        <taxon>Magnoliopsida</taxon>
        <taxon>eudicotyledons</taxon>
        <taxon>Gunneridae</taxon>
        <taxon>Pentapetalae</taxon>
        <taxon>asterids</taxon>
        <taxon>lamiids</taxon>
        <taxon>Solanales</taxon>
        <taxon>Solanaceae</taxon>
        <taxon>Solanoideae</taxon>
        <taxon>Solaneae</taxon>
        <taxon>Solanum</taxon>
    </lineage>
</organism>
<dbReference type="InterPro" id="IPR033485">
    <property type="entry name" value="EMSY-LIKE_plant"/>
</dbReference>
<feature type="non-terminal residue" evidence="8">
    <location>
        <position position="1"/>
    </location>
</feature>
<evidence type="ECO:0000256" key="1">
    <source>
        <dbReference type="ARBA" id="ARBA00004123"/>
    </source>
</evidence>
<dbReference type="InterPro" id="IPR036142">
    <property type="entry name" value="ENT_dom-like_sf"/>
</dbReference>
<feature type="compositionally biased region" description="Polar residues" evidence="6">
    <location>
        <begin position="1"/>
        <end position="10"/>
    </location>
</feature>
<feature type="compositionally biased region" description="Polar residues" evidence="6">
    <location>
        <begin position="38"/>
        <end position="54"/>
    </location>
</feature>